<comment type="similarity">
    <text evidence="1">Belongs to the peptidase M20A family.</text>
</comment>
<organism evidence="9 10">
    <name type="scientific">Rhizoctonia solani</name>
    <dbReference type="NCBI Taxonomy" id="456999"/>
    <lineage>
        <taxon>Eukaryota</taxon>
        <taxon>Fungi</taxon>
        <taxon>Dikarya</taxon>
        <taxon>Basidiomycota</taxon>
        <taxon>Agaricomycotina</taxon>
        <taxon>Agaricomycetes</taxon>
        <taxon>Cantharellales</taxon>
        <taxon>Ceratobasidiaceae</taxon>
        <taxon>Rhizoctonia</taxon>
    </lineage>
</organism>
<gene>
    <name evidence="9" type="ORF">RDB_LOCUS67787</name>
</gene>
<dbReference type="InterPro" id="IPR047177">
    <property type="entry name" value="Pept_M20A"/>
</dbReference>
<keyword evidence="5" id="KW-0862">Zinc</keyword>
<evidence type="ECO:0000256" key="1">
    <source>
        <dbReference type="ARBA" id="ARBA00006247"/>
    </source>
</evidence>
<dbReference type="GO" id="GO:0008081">
    <property type="term" value="F:phosphoric diester hydrolase activity"/>
    <property type="evidence" value="ECO:0007669"/>
    <property type="project" value="InterPro"/>
</dbReference>
<dbReference type="PROSITE" id="PS00758">
    <property type="entry name" value="ARGE_DAPE_CPG2_1"/>
    <property type="match status" value="1"/>
</dbReference>
<dbReference type="Gene3D" id="3.20.20.190">
    <property type="entry name" value="Phosphatidylinositol (PI) phosphodiesterase"/>
    <property type="match status" value="1"/>
</dbReference>
<dbReference type="SUPFAM" id="SSF53187">
    <property type="entry name" value="Zn-dependent exopeptidases"/>
    <property type="match status" value="1"/>
</dbReference>
<dbReference type="GO" id="GO:0046872">
    <property type="term" value="F:metal ion binding"/>
    <property type="evidence" value="ECO:0007669"/>
    <property type="project" value="UniProtKB-KW"/>
</dbReference>
<dbReference type="PANTHER" id="PTHR45962">
    <property type="entry name" value="N-FATTY-ACYL-AMINO ACID SYNTHASE/HYDROLASE PM20D1"/>
    <property type="match status" value="1"/>
</dbReference>
<feature type="domain" description="GP-PDE" evidence="7">
    <location>
        <begin position="37"/>
        <end position="335"/>
    </location>
</feature>
<evidence type="ECO:0000259" key="7">
    <source>
        <dbReference type="Pfam" id="PF03009"/>
    </source>
</evidence>
<accession>A0A8H2Y175</accession>
<dbReference type="GO" id="GO:0004180">
    <property type="term" value="F:carboxypeptidase activity"/>
    <property type="evidence" value="ECO:0007669"/>
    <property type="project" value="TreeGrafter"/>
</dbReference>
<dbReference type="InterPro" id="IPR030395">
    <property type="entry name" value="GP_PDE_dom"/>
</dbReference>
<evidence type="ECO:0000256" key="5">
    <source>
        <dbReference type="ARBA" id="ARBA00022833"/>
    </source>
</evidence>
<dbReference type="InterPro" id="IPR001261">
    <property type="entry name" value="ArgE/DapE_CS"/>
</dbReference>
<dbReference type="GO" id="GO:0000328">
    <property type="term" value="C:fungal-type vacuole lumen"/>
    <property type="evidence" value="ECO:0007669"/>
    <property type="project" value="TreeGrafter"/>
</dbReference>
<dbReference type="PANTHER" id="PTHR45962:SF1">
    <property type="entry name" value="N-FATTY-ACYL-AMINO ACID SYNTHASE_HYDROLASE PM20D1"/>
    <property type="match status" value="1"/>
</dbReference>
<protein>
    <recommendedName>
        <fullName evidence="11">Gly-Xaa carboxypeptidase</fullName>
    </recommendedName>
</protein>
<evidence type="ECO:0000259" key="8">
    <source>
        <dbReference type="Pfam" id="PF07687"/>
    </source>
</evidence>
<dbReference type="SUPFAM" id="SSF55031">
    <property type="entry name" value="Bacterial exopeptidase dimerisation domain"/>
    <property type="match status" value="1"/>
</dbReference>
<evidence type="ECO:0000313" key="10">
    <source>
        <dbReference type="Proteomes" id="UP000663826"/>
    </source>
</evidence>
<evidence type="ECO:0000256" key="3">
    <source>
        <dbReference type="ARBA" id="ARBA00022723"/>
    </source>
</evidence>
<dbReference type="GO" id="GO:0006629">
    <property type="term" value="P:lipid metabolic process"/>
    <property type="evidence" value="ECO:0007669"/>
    <property type="project" value="InterPro"/>
</dbReference>
<dbReference type="PROSITE" id="PS00759">
    <property type="entry name" value="ARGE_DAPE_CPG2_2"/>
    <property type="match status" value="1"/>
</dbReference>
<dbReference type="InterPro" id="IPR036264">
    <property type="entry name" value="Bact_exopeptidase_dim_dom"/>
</dbReference>
<feature type="chain" id="PRO_5034431906" description="Gly-Xaa carboxypeptidase" evidence="6">
    <location>
        <begin position="18"/>
        <end position="869"/>
    </location>
</feature>
<dbReference type="InterPro" id="IPR011650">
    <property type="entry name" value="Peptidase_M20_dimer"/>
</dbReference>
<dbReference type="Proteomes" id="UP000663826">
    <property type="component" value="Unassembled WGS sequence"/>
</dbReference>
<dbReference type="InterPro" id="IPR002933">
    <property type="entry name" value="Peptidase_M20"/>
</dbReference>
<keyword evidence="4" id="KW-0378">Hydrolase</keyword>
<evidence type="ECO:0000256" key="2">
    <source>
        <dbReference type="ARBA" id="ARBA00022670"/>
    </source>
</evidence>
<evidence type="ECO:0000313" key="9">
    <source>
        <dbReference type="EMBL" id="CAE6439445.1"/>
    </source>
</evidence>
<reference evidence="9" key="1">
    <citation type="submission" date="2021-01" db="EMBL/GenBank/DDBJ databases">
        <authorList>
            <person name="Kaushik A."/>
        </authorList>
    </citation>
    <scope>NUCLEOTIDE SEQUENCE</scope>
    <source>
        <strain evidence="9">AG1-1B</strain>
    </source>
</reference>
<evidence type="ECO:0008006" key="11">
    <source>
        <dbReference type="Google" id="ProtNLM"/>
    </source>
</evidence>
<evidence type="ECO:0000256" key="4">
    <source>
        <dbReference type="ARBA" id="ARBA00022801"/>
    </source>
</evidence>
<sequence>MARLATTLLLAAELAFALPTAWPVFSRGSKAYDIQGHRGSRGATVESTLPAFAWGLIYGATTLEFDNGLTKDGHVLVWHDESIDGAKCKDTKPVTKDDPLFPYVGKYVANLTLAQIKTLDCGSERLDGFPLQALYPGTKLSTLPELFDFLDCADPGHEVELNIESKVDGQFPNLTRSPEDFANAQYKLFKSSKYYSKITYQSFDWRTLILMKKLDPKITRAALVDSTTVYGADNSTSTWLAGLRPDSFPGATLGVQIAQAAKSIDSNILSPAATDGSSGSLDPNIPGYKSFTTEDMVKEAHKSGMLVKPWTVNRLNIAEQIYGWGVDGIITDYPEVVEPLLPSSDTNRKLAEQLEVVLSDPSFEAIAAEYLGGAVRIPTESYDVMDPVGTDPRWEIFYKFSEHLLATYPKVHTTLTQTRINTHGLLYHWPGSDSSLKPILLTAHQDVVPVEPNTVESWIHPPYSGYYDGTWLWGRGSVDDKSGLVGIMVALEKLIESGFKPKRGVLVGFGIDEESTGLYGADRIAKYIEKHFGRNSISMLVDEGGGIDEIEGVPIALPAVGEKGYLDVSIEVATPGGHSSVPPAHTTIGMLASLITKIESTPFAPALARTSPIYSLLQCSAAHIPSIPPSLSSSVLRSICPPGASESQLQKCDEALHEVERALFEADSDLNRGSEEKARTYRSLLGTTQAIDMIKGGVKANALPELASAIVNHRIRTDSSVSSLQDAITAKLFPLANEYNLTLTAFSHDNLTVGGGGSIKLSDAFDSALEPAPVSPTKGPEAAAYRLLSGVIKKTQGDKIIVSPALVGGNTDTRFYWNLTANIFRYSHLSEEDMYAGVHTINEAIRVTGFVKSIQFFKNLILTADDSII</sequence>
<dbReference type="CDD" id="cd05674">
    <property type="entry name" value="M20_yscS"/>
    <property type="match status" value="1"/>
</dbReference>
<dbReference type="Gene3D" id="3.40.630.10">
    <property type="entry name" value="Zn peptidases"/>
    <property type="match status" value="1"/>
</dbReference>
<comment type="caution">
    <text evidence="9">The sequence shown here is derived from an EMBL/GenBank/DDBJ whole genome shotgun (WGS) entry which is preliminary data.</text>
</comment>
<dbReference type="Pfam" id="PF03009">
    <property type="entry name" value="GDPD"/>
    <property type="match status" value="1"/>
</dbReference>
<keyword evidence="3" id="KW-0479">Metal-binding</keyword>
<name>A0A8H2Y175_9AGAM</name>
<dbReference type="InterPro" id="IPR017946">
    <property type="entry name" value="PLC-like_Pdiesterase_TIM-brl"/>
</dbReference>
<dbReference type="Gene3D" id="1.10.150.900">
    <property type="match status" value="1"/>
</dbReference>
<feature type="domain" description="Peptidase M20 dimerisation" evidence="8">
    <location>
        <begin position="560"/>
        <end position="732"/>
    </location>
</feature>
<keyword evidence="2" id="KW-0645">Protease</keyword>
<proteinExistence type="inferred from homology"/>
<dbReference type="Gene3D" id="3.30.70.360">
    <property type="match status" value="1"/>
</dbReference>
<dbReference type="AlphaFoldDB" id="A0A8H2Y175"/>
<dbReference type="Pfam" id="PF07687">
    <property type="entry name" value="M20_dimer"/>
    <property type="match status" value="1"/>
</dbReference>
<dbReference type="Pfam" id="PF01546">
    <property type="entry name" value="Peptidase_M20"/>
    <property type="match status" value="1"/>
</dbReference>
<feature type="signal peptide" evidence="6">
    <location>
        <begin position="1"/>
        <end position="17"/>
    </location>
</feature>
<keyword evidence="6" id="KW-0732">Signal</keyword>
<dbReference type="EMBL" id="CAJMWQ010001188">
    <property type="protein sequence ID" value="CAE6439445.1"/>
    <property type="molecule type" value="Genomic_DNA"/>
</dbReference>
<dbReference type="SUPFAM" id="SSF51695">
    <property type="entry name" value="PLC-like phosphodiesterases"/>
    <property type="match status" value="1"/>
</dbReference>
<evidence type="ECO:0000256" key="6">
    <source>
        <dbReference type="SAM" id="SignalP"/>
    </source>
</evidence>
<dbReference type="GO" id="GO:0051603">
    <property type="term" value="P:proteolysis involved in protein catabolic process"/>
    <property type="evidence" value="ECO:0007669"/>
    <property type="project" value="TreeGrafter"/>
</dbReference>